<dbReference type="Proteomes" id="UP000488936">
    <property type="component" value="Unassembled WGS sequence"/>
</dbReference>
<dbReference type="PROSITE" id="PS51257">
    <property type="entry name" value="PROKAR_LIPOPROTEIN"/>
    <property type="match status" value="1"/>
</dbReference>
<reference evidence="1 2" key="1">
    <citation type="journal article" date="2006" name="Int. J. Syst. Evol. Microbiol.">
        <title>Myroides pelagicus sp. nov., isolated from seawater in Thailand.</title>
        <authorList>
            <person name="Yoon J."/>
            <person name="Maneerat S."/>
            <person name="Kawai F."/>
            <person name="Yokota A."/>
        </authorList>
    </citation>
    <scope>NUCLEOTIDE SEQUENCE [LARGE SCALE GENOMIC DNA]</scope>
    <source>
        <strain evidence="1 2">SM1T</strain>
    </source>
</reference>
<evidence type="ECO:0000313" key="1">
    <source>
        <dbReference type="EMBL" id="MTH30726.1"/>
    </source>
</evidence>
<evidence type="ECO:0008006" key="3">
    <source>
        <dbReference type="Google" id="ProtNLM"/>
    </source>
</evidence>
<dbReference type="AlphaFoldDB" id="A0A7K1GPF8"/>
<organism evidence="1 2">
    <name type="scientific">Myroides pelagicus</name>
    <dbReference type="NCBI Taxonomy" id="270914"/>
    <lineage>
        <taxon>Bacteria</taxon>
        <taxon>Pseudomonadati</taxon>
        <taxon>Bacteroidota</taxon>
        <taxon>Flavobacteriia</taxon>
        <taxon>Flavobacteriales</taxon>
        <taxon>Flavobacteriaceae</taxon>
        <taxon>Myroides</taxon>
    </lineage>
</organism>
<dbReference type="RefSeq" id="WP_155036702.1">
    <property type="nucleotide sequence ID" value="NZ_JAYMMG010000025.1"/>
</dbReference>
<name>A0A7K1GPF8_9FLAO</name>
<protein>
    <recommendedName>
        <fullName evidence="3">Lipoprotein</fullName>
    </recommendedName>
</protein>
<dbReference type="OrthoDB" id="1377326at2"/>
<dbReference type="EMBL" id="WMJY01000037">
    <property type="protein sequence ID" value="MTH30726.1"/>
    <property type="molecule type" value="Genomic_DNA"/>
</dbReference>
<comment type="caution">
    <text evidence="1">The sequence shown here is derived from an EMBL/GenBank/DDBJ whole genome shotgun (WGS) entry which is preliminary data.</text>
</comment>
<proteinExistence type="predicted"/>
<keyword evidence="2" id="KW-1185">Reference proteome</keyword>
<gene>
    <name evidence="1" type="ORF">GJV77_12590</name>
</gene>
<evidence type="ECO:0000313" key="2">
    <source>
        <dbReference type="Proteomes" id="UP000488936"/>
    </source>
</evidence>
<accession>A0A7K1GPF8</accession>
<sequence length="174" mass="19779">MKKVMLLLGLVISIASCKGNKEQEVTILKEEAVKLQTSKRIEQLYSEMLVPMEVVNAEADVVTKKYGLEFGGNCYACDVAQLIVDGEMINLLNACDMQTQISFKITKVEEKDKIIEVHTPFNVFSFERVDDYPMFRLQVSGQGIDQTLYRPAIYYTLKSRLDTFEVHDCGDFEG</sequence>